<feature type="domain" description="Ig-like" evidence="4">
    <location>
        <begin position="19"/>
        <end position="110"/>
    </location>
</feature>
<keyword evidence="6" id="KW-1185">Reference proteome</keyword>
<keyword evidence="3" id="KW-0732">Signal</keyword>
<feature type="compositionally biased region" description="Basic and acidic residues" evidence="1">
    <location>
        <begin position="622"/>
        <end position="631"/>
    </location>
</feature>
<evidence type="ECO:0000256" key="3">
    <source>
        <dbReference type="SAM" id="SignalP"/>
    </source>
</evidence>
<accession>A0AA35SQ92</accession>
<keyword evidence="2" id="KW-0812">Transmembrane</keyword>
<feature type="compositionally biased region" description="Acidic residues" evidence="1">
    <location>
        <begin position="677"/>
        <end position="695"/>
    </location>
</feature>
<dbReference type="Proteomes" id="UP001174909">
    <property type="component" value="Unassembled WGS sequence"/>
</dbReference>
<dbReference type="InterPro" id="IPR007110">
    <property type="entry name" value="Ig-like_dom"/>
</dbReference>
<dbReference type="InterPro" id="IPR036179">
    <property type="entry name" value="Ig-like_dom_sf"/>
</dbReference>
<feature type="compositionally biased region" description="Basic residues" evidence="1">
    <location>
        <begin position="269"/>
        <end position="284"/>
    </location>
</feature>
<dbReference type="EMBL" id="CASHTH010002680">
    <property type="protein sequence ID" value="CAI8033619.1"/>
    <property type="molecule type" value="Genomic_DNA"/>
</dbReference>
<feature type="region of interest" description="Disordered" evidence="1">
    <location>
        <begin position="604"/>
        <end position="642"/>
    </location>
</feature>
<keyword evidence="2" id="KW-1133">Transmembrane helix</keyword>
<protein>
    <recommendedName>
        <fullName evidence="4">Ig-like domain-containing protein</fullName>
    </recommendedName>
</protein>
<feature type="region of interest" description="Disordered" evidence="1">
    <location>
        <begin position="252"/>
        <end position="285"/>
    </location>
</feature>
<dbReference type="SMART" id="SM00409">
    <property type="entry name" value="IG"/>
    <property type="match status" value="1"/>
</dbReference>
<feature type="region of interest" description="Disordered" evidence="1">
    <location>
        <begin position="312"/>
        <end position="341"/>
    </location>
</feature>
<feature type="region of interest" description="Disordered" evidence="1">
    <location>
        <begin position="673"/>
        <end position="699"/>
    </location>
</feature>
<comment type="caution">
    <text evidence="5">The sequence shown here is derived from an EMBL/GenBank/DDBJ whole genome shotgun (WGS) entry which is preliminary data.</text>
</comment>
<sequence length="807" mass="87517">MGGRVILAILLVCAVFVLPVIPAADITITVQPGDLVVKERDPFTLSCKAYVGESRANNSLHYSWEKDGELVLNGSRQFSVSHASTSDAGVYICAVQAQDIRGTSTNVTITVIAPGADDVAIIALIVCLIAIGVIFIIFFTSIGLYMCLCMSREGHLVTSKLCSCESYKGGRHREPQRVPARLSPSVPRRFTNRDRSKSKSLSQLLQANYPLGSNLCRSSSNLLTASQPTQVTDVEDPSTLNDLVLDESMFEQSIPGTPSHDRSLDTHSHNKRRVINKKGTRTGRRASEGALVVPTTMTKSTSVKSILKESRSVNENLNEPGMRGSSAVSDVSSEVTHSDDNSLHLRKSVRFNVEEWAEDSGVHTGTSTPHYTPYPSLKRRASEPETFGSHYSNGERRGSAPGDLASQTEIDTEEGEGVNVGGVDGGVDEGMAVSKQWGQQENDIDFEKGKVEKRFEGIFSSEHEVDAETQNKTRAPRTDAVMSHNIASRVAQLYSSAQKTPRPSVSFTRGPSSLATSSYDSATISVAEVKKMLLERKDRQDGVTGGVGNEEGRRPGVSKLPQERVKVFRTPTERLRTASLDRAQLRRGKPLNIGAYQALREGLRPMKEKVSTEKVTPPKYMPKQEKKKESKATSSNPGSGPAPAPVAIPVFSGHSNLSNWVPACLRETVISPYHSYDDDDNEPGITEEEEGESDSSDDRDIIMMEPLEPTVGTPLTSTGSIPAFGGVATMTPIGRSWLSSPNRTFGSSRIALPTKPIIPGGKDISPFNESMHLQRGGHLLGAIKRLSVIPEETTSACSSVTSMYTEQ</sequence>
<feature type="signal peptide" evidence="3">
    <location>
        <begin position="1"/>
        <end position="23"/>
    </location>
</feature>
<feature type="transmembrane region" description="Helical" evidence="2">
    <location>
        <begin position="120"/>
        <end position="148"/>
    </location>
</feature>
<evidence type="ECO:0000256" key="2">
    <source>
        <dbReference type="SAM" id="Phobius"/>
    </source>
</evidence>
<proteinExistence type="predicted"/>
<dbReference type="SUPFAM" id="SSF48726">
    <property type="entry name" value="Immunoglobulin"/>
    <property type="match status" value="1"/>
</dbReference>
<dbReference type="Pfam" id="PF13895">
    <property type="entry name" value="Ig_2"/>
    <property type="match status" value="1"/>
</dbReference>
<feature type="chain" id="PRO_5041374564" description="Ig-like domain-containing protein" evidence="3">
    <location>
        <begin position="24"/>
        <end position="807"/>
    </location>
</feature>
<evidence type="ECO:0000256" key="1">
    <source>
        <dbReference type="SAM" id="MobiDB-lite"/>
    </source>
</evidence>
<organism evidence="5 6">
    <name type="scientific">Geodia barretti</name>
    <name type="common">Barrett's horny sponge</name>
    <dbReference type="NCBI Taxonomy" id="519541"/>
    <lineage>
        <taxon>Eukaryota</taxon>
        <taxon>Metazoa</taxon>
        <taxon>Porifera</taxon>
        <taxon>Demospongiae</taxon>
        <taxon>Heteroscleromorpha</taxon>
        <taxon>Tetractinellida</taxon>
        <taxon>Astrophorina</taxon>
        <taxon>Geodiidae</taxon>
        <taxon>Geodia</taxon>
    </lineage>
</organism>
<name>A0AA35SQ92_GEOBA</name>
<feature type="region of interest" description="Disordered" evidence="1">
    <location>
        <begin position="538"/>
        <end position="561"/>
    </location>
</feature>
<evidence type="ECO:0000313" key="5">
    <source>
        <dbReference type="EMBL" id="CAI8033619.1"/>
    </source>
</evidence>
<feature type="compositionally biased region" description="Polar residues" evidence="1">
    <location>
        <begin position="326"/>
        <end position="335"/>
    </location>
</feature>
<feature type="region of interest" description="Disordered" evidence="1">
    <location>
        <begin position="360"/>
        <end position="425"/>
    </location>
</feature>
<feature type="region of interest" description="Disordered" evidence="1">
    <location>
        <begin position="169"/>
        <end position="200"/>
    </location>
</feature>
<dbReference type="InterPro" id="IPR003599">
    <property type="entry name" value="Ig_sub"/>
</dbReference>
<dbReference type="AlphaFoldDB" id="A0AA35SQ92"/>
<dbReference type="Gene3D" id="2.60.40.10">
    <property type="entry name" value="Immunoglobulins"/>
    <property type="match status" value="1"/>
</dbReference>
<gene>
    <name evidence="5" type="ORF">GBAR_LOCUS18967</name>
</gene>
<dbReference type="PROSITE" id="PS50835">
    <property type="entry name" value="IG_LIKE"/>
    <property type="match status" value="1"/>
</dbReference>
<evidence type="ECO:0000259" key="4">
    <source>
        <dbReference type="PROSITE" id="PS50835"/>
    </source>
</evidence>
<reference evidence="5" key="1">
    <citation type="submission" date="2023-03" db="EMBL/GenBank/DDBJ databases">
        <authorList>
            <person name="Steffen K."/>
            <person name="Cardenas P."/>
        </authorList>
    </citation>
    <scope>NUCLEOTIDE SEQUENCE</scope>
</reference>
<feature type="region of interest" description="Disordered" evidence="1">
    <location>
        <begin position="495"/>
        <end position="517"/>
    </location>
</feature>
<keyword evidence="2" id="KW-0472">Membrane</keyword>
<dbReference type="InterPro" id="IPR013783">
    <property type="entry name" value="Ig-like_fold"/>
</dbReference>
<feature type="compositionally biased region" description="Basic and acidic residues" evidence="1">
    <location>
        <begin position="259"/>
        <end position="268"/>
    </location>
</feature>
<evidence type="ECO:0000313" key="6">
    <source>
        <dbReference type="Proteomes" id="UP001174909"/>
    </source>
</evidence>